<dbReference type="SUPFAM" id="SSF53335">
    <property type="entry name" value="S-adenosyl-L-methionine-dependent methyltransferases"/>
    <property type="match status" value="1"/>
</dbReference>
<dbReference type="EMBL" id="JAOQAZ010000041">
    <property type="protein sequence ID" value="KAJ4246827.1"/>
    <property type="molecule type" value="Genomic_DNA"/>
</dbReference>
<dbReference type="InterPro" id="IPR029063">
    <property type="entry name" value="SAM-dependent_MTases_sf"/>
</dbReference>
<evidence type="ECO:0000313" key="1">
    <source>
        <dbReference type="EMBL" id="KAJ4246827.1"/>
    </source>
</evidence>
<reference evidence="1" key="1">
    <citation type="submission" date="2022-09" db="EMBL/GenBank/DDBJ databases">
        <title>Fusarium specimens isolated from Avocado Roots.</title>
        <authorList>
            <person name="Stajich J."/>
            <person name="Roper C."/>
            <person name="Heimlech-Rivalta G."/>
        </authorList>
    </citation>
    <scope>NUCLEOTIDE SEQUENCE</scope>
    <source>
        <strain evidence="1">CF00136</strain>
    </source>
</reference>
<name>A0A9W8RNN8_9HYPO</name>
<dbReference type="Gene3D" id="3.40.50.150">
    <property type="entry name" value="Vaccinia Virus protein VP39"/>
    <property type="match status" value="1"/>
</dbReference>
<dbReference type="AlphaFoldDB" id="A0A9W8RNN8"/>
<dbReference type="OrthoDB" id="2013972at2759"/>
<sequence length="143" mass="16321">MPRRTAGQLPQNLQHALNAAPLQADDIPFQVNGSPLGSQESTYMSSLHSSIQNYRYEVWSAENGRRYHAYREGAYPFPNDYEEQDRMDLGHHIYRLLLGGELYLAPIRDDPTRVLDLGTGTGIWAIDFAERVTRIQTSKKIRS</sequence>
<evidence type="ECO:0008006" key="3">
    <source>
        <dbReference type="Google" id="ProtNLM"/>
    </source>
</evidence>
<evidence type="ECO:0000313" key="2">
    <source>
        <dbReference type="Proteomes" id="UP001152049"/>
    </source>
</evidence>
<dbReference type="Proteomes" id="UP001152049">
    <property type="component" value="Unassembled WGS sequence"/>
</dbReference>
<comment type="caution">
    <text evidence="1">The sequence shown here is derived from an EMBL/GenBank/DDBJ whole genome shotgun (WGS) entry which is preliminary data.</text>
</comment>
<proteinExistence type="predicted"/>
<gene>
    <name evidence="1" type="ORF">NW762_013379</name>
</gene>
<accession>A0A9W8RNN8</accession>
<protein>
    <recommendedName>
        <fullName evidence="3">Methyltransferase</fullName>
    </recommendedName>
</protein>
<keyword evidence="2" id="KW-1185">Reference proteome</keyword>
<organism evidence="1 2">
    <name type="scientific">Fusarium torreyae</name>
    <dbReference type="NCBI Taxonomy" id="1237075"/>
    <lineage>
        <taxon>Eukaryota</taxon>
        <taxon>Fungi</taxon>
        <taxon>Dikarya</taxon>
        <taxon>Ascomycota</taxon>
        <taxon>Pezizomycotina</taxon>
        <taxon>Sordariomycetes</taxon>
        <taxon>Hypocreomycetidae</taxon>
        <taxon>Hypocreales</taxon>
        <taxon>Nectriaceae</taxon>
        <taxon>Fusarium</taxon>
    </lineage>
</organism>